<evidence type="ECO:0000313" key="1">
    <source>
        <dbReference type="EMBL" id="KAL2629682.1"/>
    </source>
</evidence>
<dbReference type="Proteomes" id="UP001605036">
    <property type="component" value="Unassembled WGS sequence"/>
</dbReference>
<accession>A0ABD1YJ20</accession>
<reference evidence="1 2" key="1">
    <citation type="submission" date="2024-09" db="EMBL/GenBank/DDBJ databases">
        <title>Chromosome-scale assembly of Riccia fluitans.</title>
        <authorList>
            <person name="Paukszto L."/>
            <person name="Sawicki J."/>
            <person name="Karawczyk K."/>
            <person name="Piernik-Szablinska J."/>
            <person name="Szczecinska M."/>
            <person name="Mazdziarz M."/>
        </authorList>
    </citation>
    <scope>NUCLEOTIDE SEQUENCE [LARGE SCALE GENOMIC DNA]</scope>
    <source>
        <strain evidence="1">Rf_01</strain>
        <tissue evidence="1">Aerial parts of the thallus</tissue>
    </source>
</reference>
<gene>
    <name evidence="1" type="ORF">R1flu_014368</name>
</gene>
<sequence length="107" mass="12015">MGATKSIPALGSDLNKKLVIEVVTNFIHNNPHFKKFERDAIKDVIHKGVFESLGSSATKYIPHPSLAVPKPLAEKDEEAKHVRKGKKEAPLECKKKKDKFFCFREAS</sequence>
<dbReference type="AlphaFoldDB" id="A0ABD1YJ20"/>
<protein>
    <submittedName>
        <fullName evidence="1">Uncharacterized protein</fullName>
    </submittedName>
</protein>
<organism evidence="1 2">
    <name type="scientific">Riccia fluitans</name>
    <dbReference type="NCBI Taxonomy" id="41844"/>
    <lineage>
        <taxon>Eukaryota</taxon>
        <taxon>Viridiplantae</taxon>
        <taxon>Streptophyta</taxon>
        <taxon>Embryophyta</taxon>
        <taxon>Marchantiophyta</taxon>
        <taxon>Marchantiopsida</taxon>
        <taxon>Marchantiidae</taxon>
        <taxon>Marchantiales</taxon>
        <taxon>Ricciaceae</taxon>
        <taxon>Riccia</taxon>
    </lineage>
</organism>
<dbReference type="EMBL" id="JBHFFA010000004">
    <property type="protein sequence ID" value="KAL2629682.1"/>
    <property type="molecule type" value="Genomic_DNA"/>
</dbReference>
<evidence type="ECO:0000313" key="2">
    <source>
        <dbReference type="Proteomes" id="UP001605036"/>
    </source>
</evidence>
<comment type="caution">
    <text evidence="1">The sequence shown here is derived from an EMBL/GenBank/DDBJ whole genome shotgun (WGS) entry which is preliminary data.</text>
</comment>
<keyword evidence="2" id="KW-1185">Reference proteome</keyword>
<name>A0ABD1YJ20_9MARC</name>
<proteinExistence type="predicted"/>